<protein>
    <submittedName>
        <fullName evidence="4">p-hydroxybenzoate 3-monooxygenase</fullName>
    </submittedName>
</protein>
<keyword evidence="5" id="KW-1185">Reference proteome</keyword>
<organism evidence="4 5">
    <name type="scientific">Thermopolyspora flexuosa</name>
    <dbReference type="NCBI Taxonomy" id="103836"/>
    <lineage>
        <taxon>Bacteria</taxon>
        <taxon>Bacillati</taxon>
        <taxon>Actinomycetota</taxon>
        <taxon>Actinomycetes</taxon>
        <taxon>Streptosporangiales</taxon>
        <taxon>Streptosporangiaceae</taxon>
        <taxon>Thermopolyspora</taxon>
    </lineage>
</organism>
<dbReference type="InterPro" id="IPR002938">
    <property type="entry name" value="FAD-bd"/>
</dbReference>
<dbReference type="PANTHER" id="PTHR43004:SF3">
    <property type="entry name" value="P-HYDROXYBENZOATE HYDROXYLASE"/>
    <property type="match status" value="1"/>
</dbReference>
<keyword evidence="2" id="KW-0274">FAD</keyword>
<dbReference type="OrthoDB" id="9791689at2"/>
<dbReference type="NCBIfam" id="TIGR02360">
    <property type="entry name" value="pbenz_hydroxyl"/>
    <property type="match status" value="1"/>
</dbReference>
<dbReference type="PANTHER" id="PTHR43004">
    <property type="entry name" value="TRK SYSTEM POTASSIUM UPTAKE PROTEIN"/>
    <property type="match status" value="1"/>
</dbReference>
<dbReference type="GO" id="GO:0071949">
    <property type="term" value="F:FAD binding"/>
    <property type="evidence" value="ECO:0007669"/>
    <property type="project" value="InterPro"/>
</dbReference>
<keyword evidence="1" id="KW-0285">Flavoprotein</keyword>
<reference evidence="4 5" key="1">
    <citation type="submission" date="2019-06" db="EMBL/GenBank/DDBJ databases">
        <title>Sequencing the genomes of 1000 actinobacteria strains.</title>
        <authorList>
            <person name="Klenk H.-P."/>
        </authorList>
    </citation>
    <scope>NUCLEOTIDE SEQUENCE [LARGE SCALE GENOMIC DNA]</scope>
    <source>
        <strain evidence="4 5">DSM 43186</strain>
    </source>
</reference>
<dbReference type="SUPFAM" id="SSF51905">
    <property type="entry name" value="FAD/NAD(P)-binding domain"/>
    <property type="match status" value="1"/>
</dbReference>
<keyword evidence="4" id="KW-0560">Oxidoreductase</keyword>
<evidence type="ECO:0000256" key="1">
    <source>
        <dbReference type="ARBA" id="ARBA00022630"/>
    </source>
</evidence>
<dbReference type="Proteomes" id="UP000319213">
    <property type="component" value="Unassembled WGS sequence"/>
</dbReference>
<dbReference type="PRINTS" id="PR00420">
    <property type="entry name" value="RNGMNOXGNASE"/>
</dbReference>
<keyword evidence="4" id="KW-0503">Monooxygenase</keyword>
<sequence>MRTQVGIIGAGPAGLLLSHLLHLRGIDSVVLEIRSREYCEGRVRAGVLEQGTVDILTEAGVADRLHREGLVHHGIELRYGGKGHRIAFERLVPGRAITVYGQQEVVKDLFEARFAAGGTIHFEVPDVELHDIDTDHPSITFQGQRLECDFIAGCDGFHGVSRKSIPEGALTIYERTYPFAWLGVLAKVPPSTEELIYAYTEDGFALHSMRGPEISRLYLQVPPDASLDEWPDDRIWAELKRRLETIPDWELTTGPIIERGITPMRSFVAEPMRYGRLFLAGDAAHIVPPTGAKGLNLAAADVRMLAEAISHWYATGSDELLDRYSDACLKRIWRAQHFSWWMTTLLHTFDTDDAYGRRLQRSYLDYVTSSEAAATTLAENYVGVPFERFGTFGG</sequence>
<gene>
    <name evidence="4" type="ORF">FHX40_1006</name>
</gene>
<dbReference type="Gene3D" id="3.50.50.60">
    <property type="entry name" value="FAD/NAD(P)-binding domain"/>
    <property type="match status" value="1"/>
</dbReference>
<dbReference type="NCBIfam" id="NF006091">
    <property type="entry name" value="PRK08243.1"/>
    <property type="match status" value="1"/>
</dbReference>
<evidence type="ECO:0000256" key="2">
    <source>
        <dbReference type="ARBA" id="ARBA00022827"/>
    </source>
</evidence>
<dbReference type="InterPro" id="IPR036188">
    <property type="entry name" value="FAD/NAD-bd_sf"/>
</dbReference>
<feature type="domain" description="FAD-binding" evidence="3">
    <location>
        <begin position="2"/>
        <end position="338"/>
    </location>
</feature>
<dbReference type="GO" id="GO:0018659">
    <property type="term" value="F:4-hydroxybenzoate 3-monooxygenase activity"/>
    <property type="evidence" value="ECO:0007669"/>
    <property type="project" value="InterPro"/>
</dbReference>
<dbReference type="EMBL" id="VFPQ01000001">
    <property type="protein sequence ID" value="TQM74336.1"/>
    <property type="molecule type" value="Genomic_DNA"/>
</dbReference>
<dbReference type="Gene3D" id="3.30.9.10">
    <property type="entry name" value="D-Amino Acid Oxidase, subunit A, domain 2"/>
    <property type="match status" value="1"/>
</dbReference>
<name>A0A543IUS1_9ACTN</name>
<accession>A0A543IUS1</accession>
<dbReference type="InterPro" id="IPR050641">
    <property type="entry name" value="RIFMO-like"/>
</dbReference>
<dbReference type="SUPFAM" id="SSF54373">
    <property type="entry name" value="FAD-linked reductases, C-terminal domain"/>
    <property type="match status" value="1"/>
</dbReference>
<dbReference type="Pfam" id="PF01494">
    <property type="entry name" value="FAD_binding_3"/>
    <property type="match status" value="1"/>
</dbReference>
<dbReference type="RefSeq" id="WP_142258527.1">
    <property type="nucleotide sequence ID" value="NZ_BMPV01000006.1"/>
</dbReference>
<comment type="caution">
    <text evidence="4">The sequence shown here is derived from an EMBL/GenBank/DDBJ whole genome shotgun (WGS) entry which is preliminary data.</text>
</comment>
<evidence type="ECO:0000313" key="4">
    <source>
        <dbReference type="EMBL" id="TQM74336.1"/>
    </source>
</evidence>
<dbReference type="GO" id="GO:0043639">
    <property type="term" value="P:benzoate catabolic process"/>
    <property type="evidence" value="ECO:0007669"/>
    <property type="project" value="InterPro"/>
</dbReference>
<evidence type="ECO:0000313" key="5">
    <source>
        <dbReference type="Proteomes" id="UP000319213"/>
    </source>
</evidence>
<dbReference type="AlphaFoldDB" id="A0A543IUS1"/>
<dbReference type="InterPro" id="IPR012733">
    <property type="entry name" value="HB_mOase"/>
</dbReference>
<evidence type="ECO:0000259" key="3">
    <source>
        <dbReference type="Pfam" id="PF01494"/>
    </source>
</evidence>
<proteinExistence type="predicted"/>